<dbReference type="AlphaFoldDB" id="A0A382RP86"/>
<name>A0A382RP86_9ZZZZ</name>
<accession>A0A382RP86</accession>
<dbReference type="NCBIfam" id="NF003501">
    <property type="entry name" value="PRK05170.1-5"/>
    <property type="match status" value="1"/>
</dbReference>
<dbReference type="PANTHER" id="PTHR37421:SF1">
    <property type="entry name" value="UPF0260 PROTEIN YCGN"/>
    <property type="match status" value="1"/>
</dbReference>
<dbReference type="InterPro" id="IPR008228">
    <property type="entry name" value="UCP006173"/>
</dbReference>
<evidence type="ECO:0000313" key="1">
    <source>
        <dbReference type="EMBL" id="SVC99513.1"/>
    </source>
</evidence>
<reference evidence="1" key="1">
    <citation type="submission" date="2018-05" db="EMBL/GenBank/DDBJ databases">
        <authorList>
            <person name="Lanie J.A."/>
            <person name="Ng W.-L."/>
            <person name="Kazmierczak K.M."/>
            <person name="Andrzejewski T.M."/>
            <person name="Davidsen T.M."/>
            <person name="Wayne K.J."/>
            <person name="Tettelin H."/>
            <person name="Glass J.I."/>
            <person name="Rusch D."/>
            <person name="Podicherti R."/>
            <person name="Tsui H.-C.T."/>
            <person name="Winkler M.E."/>
        </authorList>
    </citation>
    <scope>NUCLEOTIDE SEQUENCE</scope>
</reference>
<gene>
    <name evidence="1" type="ORF">METZ01_LOCUS352367</name>
</gene>
<dbReference type="Pfam" id="PF03692">
    <property type="entry name" value="CxxCxxCC"/>
    <property type="match status" value="1"/>
</dbReference>
<proteinExistence type="predicted"/>
<dbReference type="PIRSF" id="PIRSF006173">
    <property type="entry name" value="UCP006173"/>
    <property type="match status" value="1"/>
</dbReference>
<dbReference type="EMBL" id="UINC01123202">
    <property type="protein sequence ID" value="SVC99513.1"/>
    <property type="molecule type" value="Genomic_DNA"/>
</dbReference>
<dbReference type="InterPro" id="IPR005358">
    <property type="entry name" value="Puta_zinc/iron-chelating_dom"/>
</dbReference>
<sequence length="146" mass="17051">MGKPFWKRKKLHEMNEEEWESLCDGCARCCLQKVESEKTDEVHYSRLACRLLNLSTCRCKDYLRRHSRIPECVTLTPERVSEFRFLPPTCAYRLLSENKPLPSWHPLCSGSRQSVHLEGMSVRAFAKRSKRGDLLEHNLIDLSGEQ</sequence>
<dbReference type="PANTHER" id="PTHR37421">
    <property type="entry name" value="UPF0260 PROTEIN YCGN"/>
    <property type="match status" value="1"/>
</dbReference>
<organism evidence="1">
    <name type="scientific">marine metagenome</name>
    <dbReference type="NCBI Taxonomy" id="408172"/>
    <lineage>
        <taxon>unclassified sequences</taxon>
        <taxon>metagenomes</taxon>
        <taxon>ecological metagenomes</taxon>
    </lineage>
</organism>
<dbReference type="NCBIfam" id="NF003507">
    <property type="entry name" value="PRK05170.2-5"/>
    <property type="match status" value="1"/>
</dbReference>
<protein>
    <submittedName>
        <fullName evidence="1">Uncharacterized protein</fullName>
    </submittedName>
</protein>